<dbReference type="EMBL" id="MN739322">
    <property type="protein sequence ID" value="QHS98742.1"/>
    <property type="molecule type" value="Genomic_DNA"/>
</dbReference>
<dbReference type="PANTHER" id="PTHR33841">
    <property type="entry name" value="DNA METHYLTRANSFERASE YEEA-RELATED"/>
    <property type="match status" value="1"/>
</dbReference>
<evidence type="ECO:0000256" key="3">
    <source>
        <dbReference type="ARBA" id="ARBA00022679"/>
    </source>
</evidence>
<dbReference type="EC" id="2.1.1.72" evidence="1"/>
<accession>A0A6C0C359</accession>
<dbReference type="InterPro" id="IPR002052">
    <property type="entry name" value="DNA_methylase_N6_adenine_CS"/>
</dbReference>
<dbReference type="GO" id="GO:0003676">
    <property type="term" value="F:nucleic acid binding"/>
    <property type="evidence" value="ECO:0007669"/>
    <property type="project" value="InterPro"/>
</dbReference>
<dbReference type="Pfam" id="PF07669">
    <property type="entry name" value="Eco57I"/>
    <property type="match status" value="1"/>
</dbReference>
<keyword evidence="2" id="KW-0489">Methyltransferase</keyword>
<dbReference type="InterPro" id="IPR029063">
    <property type="entry name" value="SAM-dependent_MTases_sf"/>
</dbReference>
<dbReference type="Gene3D" id="3.40.50.150">
    <property type="entry name" value="Vaccinia Virus protein VP39"/>
    <property type="match status" value="1"/>
</dbReference>
<dbReference type="GO" id="GO:0032259">
    <property type="term" value="P:methylation"/>
    <property type="evidence" value="ECO:0007669"/>
    <property type="project" value="UniProtKB-KW"/>
</dbReference>
<organism evidence="7">
    <name type="scientific">viral metagenome</name>
    <dbReference type="NCBI Taxonomy" id="1070528"/>
    <lineage>
        <taxon>unclassified sequences</taxon>
        <taxon>metagenomes</taxon>
        <taxon>organismal metagenomes</taxon>
    </lineage>
</organism>
<dbReference type="PROSITE" id="PS00092">
    <property type="entry name" value="N6_MTASE"/>
    <property type="match status" value="1"/>
</dbReference>
<evidence type="ECO:0000256" key="4">
    <source>
        <dbReference type="ARBA" id="ARBA00022691"/>
    </source>
</evidence>
<dbReference type="PANTHER" id="PTHR33841:SF1">
    <property type="entry name" value="DNA METHYLTRANSFERASE A"/>
    <property type="match status" value="1"/>
</dbReference>
<sequence>MSNILNITFDQSFNVTVERKLLYGEVKTDYDLIEKMFKLIPKKLFENPNIKWCDPCCGSGEFMIYLFKILYNSLQNIFPEPNERRDHIIHNMLWMVEINEFHIPKLVDIFGQDANIIHGNFLDINTLNVDVIIGNPPFNINGTIKVPTNKVCKKSDGISIWRQFIMHSLMSSLKKSRYGYLLFITPSIWMKRDHCMYKIMLSYTIKKIQTMNSDETYKSFHGHAQTPTCYFFMSKKKRHKFPLWRPVQIYDKAVKKYVYFNHQSYELSLPLCGISIINKIIKNFNYIPSIQVYKTNMRPGYKNLSISDISNAEHPHENITTCLLKKNQPLLKINYSNIKCDWNGVPKLVFAHKMYGFPYLDDTGRFGISNRDNYVIVDYSINELTKIRDFFYTNFGLYLLESTRYRMRYLEKYIFDFIPETIINFNVIDDDTLFDFFNLDKVERNYINTFHKKQYLKSISV</sequence>
<dbReference type="SUPFAM" id="SSF53335">
    <property type="entry name" value="S-adenosyl-L-methionine-dependent methyltransferases"/>
    <property type="match status" value="1"/>
</dbReference>
<dbReference type="InterPro" id="IPR050953">
    <property type="entry name" value="N4_N6_ade-DNA_methylase"/>
</dbReference>
<dbReference type="InterPro" id="IPR011639">
    <property type="entry name" value="MethylTrfase_TaqI-like_dom"/>
</dbReference>
<reference evidence="7" key="1">
    <citation type="journal article" date="2020" name="Nature">
        <title>Giant virus diversity and host interactions through global metagenomics.</title>
        <authorList>
            <person name="Schulz F."/>
            <person name="Roux S."/>
            <person name="Paez-Espino D."/>
            <person name="Jungbluth S."/>
            <person name="Walsh D.A."/>
            <person name="Denef V.J."/>
            <person name="McMahon K.D."/>
            <person name="Konstantinidis K.T."/>
            <person name="Eloe-Fadrosh E.A."/>
            <person name="Kyrpides N.C."/>
            <person name="Woyke T."/>
        </authorList>
    </citation>
    <scope>NUCLEOTIDE SEQUENCE</scope>
    <source>
        <strain evidence="7">GVMAG-M-3300020185-18</strain>
    </source>
</reference>
<name>A0A6C0C359_9ZZZZ</name>
<evidence type="ECO:0000256" key="2">
    <source>
        <dbReference type="ARBA" id="ARBA00022603"/>
    </source>
</evidence>
<dbReference type="GO" id="GO:0009007">
    <property type="term" value="F:site-specific DNA-methyltransferase (adenine-specific) activity"/>
    <property type="evidence" value="ECO:0007669"/>
    <property type="project" value="UniProtKB-EC"/>
</dbReference>
<dbReference type="PRINTS" id="PR00507">
    <property type="entry name" value="N12N6MTFRASE"/>
</dbReference>
<dbReference type="AlphaFoldDB" id="A0A6C0C359"/>
<keyword evidence="4" id="KW-0949">S-adenosyl-L-methionine</keyword>
<evidence type="ECO:0000256" key="5">
    <source>
        <dbReference type="ARBA" id="ARBA00047942"/>
    </source>
</evidence>
<comment type="catalytic activity">
    <reaction evidence="5">
        <text>a 2'-deoxyadenosine in DNA + S-adenosyl-L-methionine = an N(6)-methyl-2'-deoxyadenosine in DNA + S-adenosyl-L-homocysteine + H(+)</text>
        <dbReference type="Rhea" id="RHEA:15197"/>
        <dbReference type="Rhea" id="RHEA-COMP:12418"/>
        <dbReference type="Rhea" id="RHEA-COMP:12419"/>
        <dbReference type="ChEBI" id="CHEBI:15378"/>
        <dbReference type="ChEBI" id="CHEBI:57856"/>
        <dbReference type="ChEBI" id="CHEBI:59789"/>
        <dbReference type="ChEBI" id="CHEBI:90615"/>
        <dbReference type="ChEBI" id="CHEBI:90616"/>
        <dbReference type="EC" id="2.1.1.72"/>
    </reaction>
</comment>
<feature type="domain" description="Type II methyltransferase M.TaqI-like" evidence="6">
    <location>
        <begin position="87"/>
        <end position="211"/>
    </location>
</feature>
<evidence type="ECO:0000313" key="7">
    <source>
        <dbReference type="EMBL" id="QHS98742.1"/>
    </source>
</evidence>
<dbReference type="GO" id="GO:0006304">
    <property type="term" value="P:DNA modification"/>
    <property type="evidence" value="ECO:0007669"/>
    <property type="project" value="InterPro"/>
</dbReference>
<evidence type="ECO:0000259" key="6">
    <source>
        <dbReference type="Pfam" id="PF07669"/>
    </source>
</evidence>
<protein>
    <recommendedName>
        <fullName evidence="1">site-specific DNA-methyltransferase (adenine-specific)</fullName>
        <ecNumber evidence="1">2.1.1.72</ecNumber>
    </recommendedName>
</protein>
<keyword evidence="3" id="KW-0808">Transferase</keyword>
<evidence type="ECO:0000256" key="1">
    <source>
        <dbReference type="ARBA" id="ARBA00011900"/>
    </source>
</evidence>
<proteinExistence type="predicted"/>